<keyword evidence="11" id="KW-1185">Reference proteome</keyword>
<dbReference type="SUPFAM" id="SSF53335">
    <property type="entry name" value="S-adenosyl-L-methionine-dependent methyltransferases"/>
    <property type="match status" value="1"/>
</dbReference>
<dbReference type="Pfam" id="PF13847">
    <property type="entry name" value="Methyltransf_31"/>
    <property type="match status" value="1"/>
</dbReference>
<keyword evidence="1" id="KW-0808">Transferase</keyword>
<dbReference type="EMBL" id="MWQY01000009">
    <property type="protein sequence ID" value="ORC35403.1"/>
    <property type="molecule type" value="Genomic_DNA"/>
</dbReference>
<accession>A0A1Y1RZQ3</accession>
<evidence type="ECO:0000256" key="1">
    <source>
        <dbReference type="ARBA" id="ARBA00022679"/>
    </source>
</evidence>
<dbReference type="Gene3D" id="3.40.50.150">
    <property type="entry name" value="Vaccinia Virus protein VP39"/>
    <property type="match status" value="1"/>
</dbReference>
<evidence type="ECO:0000313" key="11">
    <source>
        <dbReference type="Proteomes" id="UP000192343"/>
    </source>
</evidence>
<evidence type="ECO:0000313" key="10">
    <source>
        <dbReference type="EMBL" id="ORC35403.1"/>
    </source>
</evidence>
<dbReference type="InterPro" id="IPR029063">
    <property type="entry name" value="SAM-dependent_MTases_sf"/>
</dbReference>
<evidence type="ECO:0000256" key="4">
    <source>
        <dbReference type="ARBA" id="ARBA00034521"/>
    </source>
</evidence>
<evidence type="ECO:0000256" key="8">
    <source>
        <dbReference type="ARBA" id="ARBA00048428"/>
    </source>
</evidence>
<dbReference type="RefSeq" id="WP_083050360.1">
    <property type="nucleotide sequence ID" value="NZ_CAXXQO010000003.1"/>
</dbReference>
<dbReference type="CDD" id="cd02440">
    <property type="entry name" value="AdoMet_MTases"/>
    <property type="match status" value="1"/>
</dbReference>
<keyword evidence="2" id="KW-0949">S-adenosyl-L-methionine</keyword>
<comment type="caution">
    <text evidence="10">The sequence shown here is derived from an EMBL/GenBank/DDBJ whole genome shotgun (WGS) entry which is preliminary data.</text>
</comment>
<reference evidence="10 11" key="1">
    <citation type="submission" date="2017-03" db="EMBL/GenBank/DDBJ databases">
        <title>Draft Genome sequence of Marispirochaeta sp. strain JC444.</title>
        <authorList>
            <person name="Shivani Y."/>
            <person name="Subhash Y."/>
            <person name="Sasikala C."/>
            <person name="Ramana C."/>
        </authorList>
    </citation>
    <scope>NUCLEOTIDE SEQUENCE [LARGE SCALE GENOMIC DNA]</scope>
    <source>
        <strain evidence="10 11">JC444</strain>
    </source>
</reference>
<organism evidence="10 11">
    <name type="scientific">Marispirochaeta aestuarii</name>
    <dbReference type="NCBI Taxonomy" id="1963862"/>
    <lineage>
        <taxon>Bacteria</taxon>
        <taxon>Pseudomonadati</taxon>
        <taxon>Spirochaetota</taxon>
        <taxon>Spirochaetia</taxon>
        <taxon>Spirochaetales</taxon>
        <taxon>Spirochaetaceae</taxon>
        <taxon>Marispirochaeta</taxon>
    </lineage>
</organism>
<dbReference type="PANTHER" id="PTHR43675:SF8">
    <property type="entry name" value="ARSENITE METHYLTRANSFERASE"/>
    <property type="match status" value="1"/>
</dbReference>
<evidence type="ECO:0000256" key="2">
    <source>
        <dbReference type="ARBA" id="ARBA00022691"/>
    </source>
</evidence>
<dbReference type="STRING" id="1963862.B4O97_09535"/>
<comment type="catalytic activity">
    <reaction evidence="8">
        <text>arsenic triglutathione + 3 [thioredoxin]-dithiol + 3 S-adenosyl-L-methionine = trimethylarsine + 3 [thioredoxin]-disulfide + 3 glutathione + 3 S-adenosyl-L-homocysteine + 3 H(+)</text>
        <dbReference type="Rhea" id="RHEA:69432"/>
        <dbReference type="Rhea" id="RHEA-COMP:10698"/>
        <dbReference type="Rhea" id="RHEA-COMP:10700"/>
        <dbReference type="ChEBI" id="CHEBI:15378"/>
        <dbReference type="ChEBI" id="CHEBI:27130"/>
        <dbReference type="ChEBI" id="CHEBI:29950"/>
        <dbReference type="ChEBI" id="CHEBI:50058"/>
        <dbReference type="ChEBI" id="CHEBI:57856"/>
        <dbReference type="ChEBI" id="CHEBI:57925"/>
        <dbReference type="ChEBI" id="CHEBI:59789"/>
        <dbReference type="ChEBI" id="CHEBI:183640"/>
        <dbReference type="EC" id="2.1.1.137"/>
    </reaction>
</comment>
<dbReference type="Proteomes" id="UP000192343">
    <property type="component" value="Unassembled WGS sequence"/>
</dbReference>
<feature type="domain" description="Methyltransferase" evidence="9">
    <location>
        <begin position="47"/>
        <end position="191"/>
    </location>
</feature>
<comment type="similarity">
    <text evidence="3">Belongs to the methyltransferase superfamily. Arsenite methyltransferase family.</text>
</comment>
<dbReference type="EC" id="2.1.1.137" evidence="4"/>
<proteinExistence type="inferred from homology"/>
<dbReference type="InterPro" id="IPR025714">
    <property type="entry name" value="Methyltranfer_dom"/>
</dbReference>
<gene>
    <name evidence="10" type="ORF">B4O97_09535</name>
</gene>
<dbReference type="InterPro" id="IPR026669">
    <property type="entry name" value="Arsenite_MeTrfase-like"/>
</dbReference>
<comment type="catalytic activity">
    <reaction evidence="6">
        <text>arsenic triglutathione + [thioredoxin]-dithiol + S-adenosyl-L-methionine + 2 H2O = methylarsonous acid + [thioredoxin]-disulfide + 3 glutathione + S-adenosyl-L-homocysteine + H(+)</text>
        <dbReference type="Rhea" id="RHEA:69460"/>
        <dbReference type="Rhea" id="RHEA-COMP:10698"/>
        <dbReference type="Rhea" id="RHEA-COMP:10700"/>
        <dbReference type="ChEBI" id="CHEBI:15377"/>
        <dbReference type="ChEBI" id="CHEBI:15378"/>
        <dbReference type="ChEBI" id="CHEBI:17826"/>
        <dbReference type="ChEBI" id="CHEBI:29950"/>
        <dbReference type="ChEBI" id="CHEBI:50058"/>
        <dbReference type="ChEBI" id="CHEBI:57856"/>
        <dbReference type="ChEBI" id="CHEBI:57925"/>
        <dbReference type="ChEBI" id="CHEBI:59789"/>
        <dbReference type="ChEBI" id="CHEBI:183640"/>
        <dbReference type="EC" id="2.1.1.137"/>
    </reaction>
</comment>
<dbReference type="PANTHER" id="PTHR43675">
    <property type="entry name" value="ARSENITE METHYLTRANSFERASE"/>
    <property type="match status" value="1"/>
</dbReference>
<dbReference type="AlphaFoldDB" id="A0A1Y1RZQ3"/>
<evidence type="ECO:0000259" key="9">
    <source>
        <dbReference type="Pfam" id="PF13847"/>
    </source>
</evidence>
<evidence type="ECO:0000256" key="6">
    <source>
        <dbReference type="ARBA" id="ARBA00047941"/>
    </source>
</evidence>
<dbReference type="OrthoDB" id="9808140at2"/>
<sequence>MTETQSCCTAQSQSTVSSINVRYSELAETSCCLSCGGAINHAAAAPGETCVDLGSGRGLDLIRLAEETGTGGRVIGIDISDGMIRKAERNLEKFGISNGQVIKTDLEHLKLDDATVDLVISNCTINHAEDKQKVWNEVFRILKPGGRFVVSDIYSTAPVPEKYRNDPEAVAECWAGSVTRDEYLMHLQNAGFAEISVLEESAPYPKGEIEVSSWTIRGYKPGKKS</sequence>
<evidence type="ECO:0000256" key="3">
    <source>
        <dbReference type="ARBA" id="ARBA00034487"/>
    </source>
</evidence>
<evidence type="ECO:0000256" key="5">
    <source>
        <dbReference type="ARBA" id="ARBA00034545"/>
    </source>
</evidence>
<name>A0A1Y1RZQ3_9SPIO</name>
<evidence type="ECO:0000256" key="7">
    <source>
        <dbReference type="ARBA" id="ARBA00047943"/>
    </source>
</evidence>
<comment type="catalytic activity">
    <reaction evidence="7">
        <text>arsenic triglutathione + 2 [thioredoxin]-dithiol + 2 S-adenosyl-L-methionine + H2O = dimethylarsinous acid + 2 [thioredoxin]-disulfide + 3 glutathione + 2 S-adenosyl-L-homocysteine + 2 H(+)</text>
        <dbReference type="Rhea" id="RHEA:69464"/>
        <dbReference type="Rhea" id="RHEA-COMP:10698"/>
        <dbReference type="Rhea" id="RHEA-COMP:10700"/>
        <dbReference type="ChEBI" id="CHEBI:15377"/>
        <dbReference type="ChEBI" id="CHEBI:15378"/>
        <dbReference type="ChEBI" id="CHEBI:23808"/>
        <dbReference type="ChEBI" id="CHEBI:29950"/>
        <dbReference type="ChEBI" id="CHEBI:50058"/>
        <dbReference type="ChEBI" id="CHEBI:57856"/>
        <dbReference type="ChEBI" id="CHEBI:57925"/>
        <dbReference type="ChEBI" id="CHEBI:59789"/>
        <dbReference type="ChEBI" id="CHEBI:183640"/>
        <dbReference type="EC" id="2.1.1.137"/>
    </reaction>
</comment>
<dbReference type="GO" id="GO:0030791">
    <property type="term" value="F:arsenite methyltransferase activity"/>
    <property type="evidence" value="ECO:0007669"/>
    <property type="project" value="UniProtKB-EC"/>
</dbReference>
<protein>
    <recommendedName>
        <fullName evidence="5">Arsenite methyltransferase</fullName>
        <ecNumber evidence="4">2.1.1.137</ecNumber>
    </recommendedName>
</protein>